<gene>
    <name evidence="2" type="ORF">KDY119_03655</name>
</gene>
<reference evidence="2 3" key="1">
    <citation type="submission" date="2019-10" db="EMBL/GenBank/DDBJ databases">
        <title>Genome sequence of Luteimicrobium xylanilyticum HY-24.</title>
        <authorList>
            <person name="Kim D.Y."/>
            <person name="Park H.-Y."/>
        </authorList>
    </citation>
    <scope>NUCLEOTIDE SEQUENCE [LARGE SCALE GENOMIC DNA]</scope>
    <source>
        <strain evidence="2 3">HY-24</strain>
    </source>
</reference>
<accession>A0A5P9QFT9</accession>
<dbReference type="OrthoDB" id="529288at2"/>
<proteinExistence type="predicted"/>
<dbReference type="AlphaFoldDB" id="A0A5P9QFT9"/>
<dbReference type="InterPro" id="IPR018656">
    <property type="entry name" value="DUF2087"/>
</dbReference>
<organism evidence="2 3">
    <name type="scientific">Luteimicrobium xylanilyticum</name>
    <dbReference type="NCBI Taxonomy" id="1133546"/>
    <lineage>
        <taxon>Bacteria</taxon>
        <taxon>Bacillati</taxon>
        <taxon>Actinomycetota</taxon>
        <taxon>Actinomycetes</taxon>
        <taxon>Micrococcales</taxon>
        <taxon>Luteimicrobium</taxon>
    </lineage>
</organism>
<dbReference type="RefSeq" id="WP_083891281.1">
    <property type="nucleotide sequence ID" value="NZ_BAABIH010000009.1"/>
</dbReference>
<dbReference type="Pfam" id="PF09860">
    <property type="entry name" value="DUF2087"/>
    <property type="match status" value="1"/>
</dbReference>
<protein>
    <recommendedName>
        <fullName evidence="1">DUF2087 domain-containing protein</fullName>
    </recommendedName>
</protein>
<dbReference type="Proteomes" id="UP000326702">
    <property type="component" value="Chromosome"/>
</dbReference>
<evidence type="ECO:0000313" key="3">
    <source>
        <dbReference type="Proteomes" id="UP000326702"/>
    </source>
</evidence>
<keyword evidence="3" id="KW-1185">Reference proteome</keyword>
<evidence type="ECO:0000259" key="1">
    <source>
        <dbReference type="Pfam" id="PF09860"/>
    </source>
</evidence>
<feature type="domain" description="DUF2087" evidence="1">
    <location>
        <begin position="14"/>
        <end position="83"/>
    </location>
</feature>
<evidence type="ECO:0000313" key="2">
    <source>
        <dbReference type="EMBL" id="QFV00120.1"/>
    </source>
</evidence>
<dbReference type="EMBL" id="CP045529">
    <property type="protein sequence ID" value="QFV00120.1"/>
    <property type="molecule type" value="Genomic_DNA"/>
</dbReference>
<dbReference type="KEGG" id="lxl:KDY119_03655"/>
<sequence length="107" mass="12149">MRTPDPTRFLVRGRLERLPRRAADRDLLFAYVATRVLELDEPVTERELTDRLATFADDPVGVRRDLVDRGLVTRTRDGATYWRTLVTVFDDLGDADASDETVTPPSS</sequence>
<name>A0A5P9QFT9_9MICO</name>